<reference evidence="2" key="1">
    <citation type="journal article" date="2014" name="Int. J. Syst. Evol. Microbiol.">
        <title>Complete genome sequence of Corynebacterium casei LMG S-19264T (=DSM 44701T), isolated from a smear-ripened cheese.</title>
        <authorList>
            <consortium name="US DOE Joint Genome Institute (JGI-PGF)"/>
            <person name="Walter F."/>
            <person name="Albersmeier A."/>
            <person name="Kalinowski J."/>
            <person name="Ruckert C."/>
        </authorList>
    </citation>
    <scope>NUCLEOTIDE SEQUENCE</scope>
    <source>
        <strain evidence="2">CCM 7684</strain>
    </source>
</reference>
<evidence type="ECO:0000313" key="2">
    <source>
        <dbReference type="EMBL" id="GGE35574.1"/>
    </source>
</evidence>
<reference evidence="2" key="2">
    <citation type="submission" date="2020-09" db="EMBL/GenBank/DDBJ databases">
        <authorList>
            <person name="Sun Q."/>
            <person name="Sedlacek I."/>
        </authorList>
    </citation>
    <scope>NUCLEOTIDE SEQUENCE</scope>
    <source>
        <strain evidence="2">CCM 7684</strain>
    </source>
</reference>
<accession>A0A8J2YDZ5</accession>
<keyword evidence="3" id="KW-1185">Reference proteome</keyword>
<gene>
    <name evidence="2" type="ORF">GCM10007276_11270</name>
</gene>
<keyword evidence="1" id="KW-0472">Membrane</keyword>
<protein>
    <submittedName>
        <fullName evidence="2">Uncharacterized protein</fullName>
    </submittedName>
</protein>
<feature type="transmembrane region" description="Helical" evidence="1">
    <location>
        <begin position="6"/>
        <end position="27"/>
    </location>
</feature>
<keyword evidence="1" id="KW-0812">Transmembrane</keyword>
<sequence>MPSQGNFAYFIIGGLLVAVGVLAYLFYENSPKQQGVEIKVNPAISTPGS</sequence>
<keyword evidence="1" id="KW-1133">Transmembrane helix</keyword>
<evidence type="ECO:0000256" key="1">
    <source>
        <dbReference type="SAM" id="Phobius"/>
    </source>
</evidence>
<proteinExistence type="predicted"/>
<evidence type="ECO:0000313" key="3">
    <source>
        <dbReference type="Proteomes" id="UP000602745"/>
    </source>
</evidence>
<dbReference type="AlphaFoldDB" id="A0A8J2YDZ5"/>
<comment type="caution">
    <text evidence="2">The sequence shown here is derived from an EMBL/GenBank/DDBJ whole genome shotgun (WGS) entry which is preliminary data.</text>
</comment>
<dbReference type="Proteomes" id="UP000602745">
    <property type="component" value="Unassembled WGS sequence"/>
</dbReference>
<dbReference type="EMBL" id="BMCP01000001">
    <property type="protein sequence ID" value="GGE35574.1"/>
    <property type="molecule type" value="Genomic_DNA"/>
</dbReference>
<name>A0A8J2YDZ5_9RHOB</name>
<dbReference type="RefSeq" id="WP_188408681.1">
    <property type="nucleotide sequence ID" value="NZ_BMCP01000001.1"/>
</dbReference>
<organism evidence="2 3">
    <name type="scientific">Agaricicola taiwanensis</name>
    <dbReference type="NCBI Taxonomy" id="591372"/>
    <lineage>
        <taxon>Bacteria</taxon>
        <taxon>Pseudomonadati</taxon>
        <taxon>Pseudomonadota</taxon>
        <taxon>Alphaproteobacteria</taxon>
        <taxon>Rhodobacterales</taxon>
        <taxon>Paracoccaceae</taxon>
        <taxon>Agaricicola</taxon>
    </lineage>
</organism>